<dbReference type="Proteomes" id="UP001396334">
    <property type="component" value="Unassembled WGS sequence"/>
</dbReference>
<evidence type="ECO:0000313" key="9">
    <source>
        <dbReference type="Proteomes" id="UP001396334"/>
    </source>
</evidence>
<sequence>MGDSNVSLRTSVHKAFGGGRVADVILWRRWCGGAMVLVSATTMWYLFEIAGYNFLSFMANVLLLHVVILFFWAKSASLLNRPLPPIPNMEISERTIGMVSDELHGCINCVLAIAHDITIGRNLKLFIKVSVGLWFVSFIGSLVNFLTLVYIGVILLLSVPAVYEKKRRCSRFFSWLSVTRDIGLGFQDAKLLVSFCSMPSILRIPVEFL</sequence>
<feature type="transmembrane region" description="Helical" evidence="6">
    <location>
        <begin position="27"/>
        <end position="47"/>
    </location>
</feature>
<keyword evidence="2 6" id="KW-0812">Transmembrane</keyword>
<keyword evidence="4 6" id="KW-1133">Transmembrane helix</keyword>
<evidence type="ECO:0000256" key="1">
    <source>
        <dbReference type="ARBA" id="ARBA00004477"/>
    </source>
</evidence>
<evidence type="ECO:0000256" key="5">
    <source>
        <dbReference type="ARBA" id="ARBA00023136"/>
    </source>
</evidence>
<dbReference type="PANTHER" id="PTHR10994">
    <property type="entry name" value="RETICULON"/>
    <property type="match status" value="1"/>
</dbReference>
<name>A0ABR2S0Z2_9ROSI</name>
<dbReference type="PANTHER" id="PTHR10994:SF154">
    <property type="entry name" value="RETICULON-LIKE PROTEIN B11"/>
    <property type="match status" value="1"/>
</dbReference>
<dbReference type="EMBL" id="JBBPBN010000018">
    <property type="protein sequence ID" value="KAK9018809.1"/>
    <property type="molecule type" value="Genomic_DNA"/>
</dbReference>
<evidence type="ECO:0000313" key="8">
    <source>
        <dbReference type="EMBL" id="KAK9018809.1"/>
    </source>
</evidence>
<keyword evidence="9" id="KW-1185">Reference proteome</keyword>
<organism evidence="8 9">
    <name type="scientific">Hibiscus sabdariffa</name>
    <name type="common">roselle</name>
    <dbReference type="NCBI Taxonomy" id="183260"/>
    <lineage>
        <taxon>Eukaryota</taxon>
        <taxon>Viridiplantae</taxon>
        <taxon>Streptophyta</taxon>
        <taxon>Embryophyta</taxon>
        <taxon>Tracheophyta</taxon>
        <taxon>Spermatophyta</taxon>
        <taxon>Magnoliopsida</taxon>
        <taxon>eudicotyledons</taxon>
        <taxon>Gunneridae</taxon>
        <taxon>Pentapetalae</taxon>
        <taxon>rosids</taxon>
        <taxon>malvids</taxon>
        <taxon>Malvales</taxon>
        <taxon>Malvaceae</taxon>
        <taxon>Malvoideae</taxon>
        <taxon>Hibiscus</taxon>
    </lineage>
</organism>
<dbReference type="InterPro" id="IPR045064">
    <property type="entry name" value="Reticulon-like"/>
</dbReference>
<dbReference type="InterPro" id="IPR003388">
    <property type="entry name" value="Reticulon"/>
</dbReference>
<protein>
    <recommendedName>
        <fullName evidence="6">Reticulon-like protein</fullName>
    </recommendedName>
</protein>
<evidence type="ECO:0000259" key="7">
    <source>
        <dbReference type="PROSITE" id="PS50845"/>
    </source>
</evidence>
<feature type="transmembrane region" description="Helical" evidence="6">
    <location>
        <begin position="54"/>
        <end position="73"/>
    </location>
</feature>
<proteinExistence type="predicted"/>
<dbReference type="PROSITE" id="PS50845">
    <property type="entry name" value="RETICULON"/>
    <property type="match status" value="1"/>
</dbReference>
<reference evidence="8 9" key="1">
    <citation type="journal article" date="2024" name="G3 (Bethesda)">
        <title>Genome assembly of Hibiscus sabdariffa L. provides insights into metabolisms of medicinal natural products.</title>
        <authorList>
            <person name="Kim T."/>
        </authorList>
    </citation>
    <scope>NUCLEOTIDE SEQUENCE [LARGE SCALE GENOMIC DNA]</scope>
    <source>
        <strain evidence="8">TK-2024</strain>
        <tissue evidence="8">Old leaves</tissue>
    </source>
</reference>
<keyword evidence="5 6" id="KW-0472">Membrane</keyword>
<comment type="subcellular location">
    <subcellularLocation>
        <location evidence="1 6">Endoplasmic reticulum membrane</location>
        <topology evidence="1 6">Multi-pass membrane protein</topology>
    </subcellularLocation>
</comment>
<gene>
    <name evidence="8" type="ORF">V6N11_033856</name>
</gene>
<dbReference type="Pfam" id="PF02453">
    <property type="entry name" value="Reticulon"/>
    <property type="match status" value="1"/>
</dbReference>
<keyword evidence="3 6" id="KW-0256">Endoplasmic reticulum</keyword>
<evidence type="ECO:0000256" key="3">
    <source>
        <dbReference type="ARBA" id="ARBA00022824"/>
    </source>
</evidence>
<evidence type="ECO:0000256" key="2">
    <source>
        <dbReference type="ARBA" id="ARBA00022692"/>
    </source>
</evidence>
<feature type="transmembrane region" description="Helical" evidence="6">
    <location>
        <begin position="133"/>
        <end position="163"/>
    </location>
</feature>
<evidence type="ECO:0000256" key="6">
    <source>
        <dbReference type="RuleBase" id="RU363132"/>
    </source>
</evidence>
<feature type="domain" description="Reticulon" evidence="7">
    <location>
        <begin position="21"/>
        <end position="167"/>
    </location>
</feature>
<evidence type="ECO:0000256" key="4">
    <source>
        <dbReference type="ARBA" id="ARBA00022989"/>
    </source>
</evidence>
<accession>A0ABR2S0Z2</accession>
<comment type="caution">
    <text evidence="8">The sequence shown here is derived from an EMBL/GenBank/DDBJ whole genome shotgun (WGS) entry which is preliminary data.</text>
</comment>